<feature type="transmembrane region" description="Helical" evidence="8">
    <location>
        <begin position="551"/>
        <end position="573"/>
    </location>
</feature>
<comment type="caution">
    <text evidence="10">The sequence shown here is derived from an EMBL/GenBank/DDBJ whole genome shotgun (WGS) entry which is preliminary data.</text>
</comment>
<dbReference type="InterPro" id="IPR026961">
    <property type="entry name" value="PGG_dom"/>
</dbReference>
<comment type="subcellular location">
    <subcellularLocation>
        <location evidence="1">Membrane</location>
        <topology evidence="1">Multi-pass membrane protein</topology>
    </subcellularLocation>
</comment>
<feature type="repeat" description="ANK" evidence="7">
    <location>
        <begin position="71"/>
        <end position="93"/>
    </location>
</feature>
<keyword evidence="5 7" id="KW-0040">ANK repeat</keyword>
<dbReference type="PROSITE" id="PS50088">
    <property type="entry name" value="ANK_REPEAT"/>
    <property type="match status" value="2"/>
</dbReference>
<feature type="domain" description="PGG" evidence="9">
    <location>
        <begin position="435"/>
        <end position="544"/>
    </location>
</feature>
<evidence type="ECO:0000256" key="7">
    <source>
        <dbReference type="PROSITE-ProRule" id="PRU00023"/>
    </source>
</evidence>
<dbReference type="Proteomes" id="UP001634007">
    <property type="component" value="Unassembled WGS sequence"/>
</dbReference>
<dbReference type="InterPro" id="IPR002110">
    <property type="entry name" value="Ankyrin_rpt"/>
</dbReference>
<gene>
    <name evidence="10" type="ORF">ACJRO7_018089</name>
</gene>
<sequence>MILNVYEAAKSGDFDSLEAIIFGNGEDIFHQTTPKKNNILHVAAQYKQVNFIRRILQCSSGPSLLWQGNCRGDTPLHLAAKAGSKEAVRVFISLAKSLHWVIENGQVDACKGLLRKPNSDKDTVLHYALRGGHRGVVKLLIEEDPQLCNITNAADESPLYLAVHRGLPLITELILGLSPLSFSHKGPKGMTALHATYFRSKNNWQKIMTKRPELIREPDDIGWTPLHYYTSNGCVNDVKAVLQYDTLAAYDIDKEGQSALHIAAFRGHVNVIDELLRSRPDACDIMNTKGQTALHAAVIGGRVNVVKYTLGMPNLEDLINEQDTNGNTALHLAALHKQYNIIYTLARDKRVDRLATNKDHLTAVDIFEAHKEVGYRAAKVRHVLRFSHGSPFRQGRVIEDVKKRLDKQFAEGQRAVSVTAENNTANRENDDSSKRTTIEIQLLVAVLIATVAFTATFTMPGGYNNDGPNQGLATLAGRAAFQAFVISNSIAFSFSTLALFLLFHTAMGGGPSVQYKFTINTAAECIAIAICGMVMAFVCGTYVVLTRTIGVGIFPLVLSGCLVTVYWIGSILHPDTEVWWLSRSFKTYVRNLLFDYGIL</sequence>
<proteinExistence type="predicted"/>
<evidence type="ECO:0000256" key="1">
    <source>
        <dbReference type="ARBA" id="ARBA00004141"/>
    </source>
</evidence>
<accession>A0ABD3KSJ3</accession>
<evidence type="ECO:0000256" key="3">
    <source>
        <dbReference type="ARBA" id="ARBA00022737"/>
    </source>
</evidence>
<keyword evidence="11" id="KW-1185">Reference proteome</keyword>
<reference evidence="10 11" key="1">
    <citation type="submission" date="2024-11" db="EMBL/GenBank/DDBJ databases">
        <title>Chromosome-level genome assembly of Eucalyptus globulus Labill. provides insights into its genome evolution.</title>
        <authorList>
            <person name="Li X."/>
        </authorList>
    </citation>
    <scope>NUCLEOTIDE SEQUENCE [LARGE SCALE GENOMIC DNA]</scope>
    <source>
        <strain evidence="10">CL2024</strain>
        <tissue evidence="10">Fresh tender leaves</tissue>
    </source>
</reference>
<dbReference type="PANTHER" id="PTHR24186:SF50">
    <property type="entry name" value="ANKYRIN REPEAT-CONTAINING PROTEIN ITN1-LIKE ISOFORM X1"/>
    <property type="match status" value="1"/>
</dbReference>
<name>A0ABD3KSJ3_EUCGL</name>
<evidence type="ECO:0000256" key="5">
    <source>
        <dbReference type="ARBA" id="ARBA00023043"/>
    </source>
</evidence>
<feature type="repeat" description="ANK" evidence="7">
    <location>
        <begin position="255"/>
        <end position="281"/>
    </location>
</feature>
<evidence type="ECO:0000313" key="10">
    <source>
        <dbReference type="EMBL" id="KAL3742720.1"/>
    </source>
</evidence>
<dbReference type="Gene3D" id="1.25.40.20">
    <property type="entry name" value="Ankyrin repeat-containing domain"/>
    <property type="match status" value="3"/>
</dbReference>
<dbReference type="PROSITE" id="PS50297">
    <property type="entry name" value="ANK_REP_REGION"/>
    <property type="match status" value="2"/>
</dbReference>
<dbReference type="SUPFAM" id="SSF48403">
    <property type="entry name" value="Ankyrin repeat"/>
    <property type="match status" value="1"/>
</dbReference>
<dbReference type="SMART" id="SM00248">
    <property type="entry name" value="ANK"/>
    <property type="match status" value="8"/>
</dbReference>
<keyword evidence="2 8" id="KW-0812">Transmembrane</keyword>
<dbReference type="AlphaFoldDB" id="A0ABD3KSJ3"/>
<dbReference type="GO" id="GO:0016020">
    <property type="term" value="C:membrane"/>
    <property type="evidence" value="ECO:0007669"/>
    <property type="project" value="UniProtKB-SubCell"/>
</dbReference>
<evidence type="ECO:0000256" key="6">
    <source>
        <dbReference type="ARBA" id="ARBA00023136"/>
    </source>
</evidence>
<dbReference type="Pfam" id="PF12796">
    <property type="entry name" value="Ank_2"/>
    <property type="match status" value="4"/>
</dbReference>
<feature type="transmembrane region" description="Helical" evidence="8">
    <location>
        <begin position="479"/>
        <end position="504"/>
    </location>
</feature>
<dbReference type="Pfam" id="PF13962">
    <property type="entry name" value="PGG"/>
    <property type="match status" value="1"/>
</dbReference>
<evidence type="ECO:0000256" key="2">
    <source>
        <dbReference type="ARBA" id="ARBA00022692"/>
    </source>
</evidence>
<dbReference type="PANTHER" id="PTHR24186">
    <property type="entry name" value="PROTEIN PHOSPHATASE 1 REGULATORY SUBUNIT"/>
    <property type="match status" value="1"/>
</dbReference>
<evidence type="ECO:0000256" key="8">
    <source>
        <dbReference type="SAM" id="Phobius"/>
    </source>
</evidence>
<keyword evidence="4 8" id="KW-1133">Transmembrane helix</keyword>
<feature type="transmembrane region" description="Helical" evidence="8">
    <location>
        <begin position="525"/>
        <end position="545"/>
    </location>
</feature>
<protein>
    <recommendedName>
        <fullName evidence="9">PGG domain-containing protein</fullName>
    </recommendedName>
</protein>
<feature type="transmembrane region" description="Helical" evidence="8">
    <location>
        <begin position="442"/>
        <end position="459"/>
    </location>
</feature>
<dbReference type="InterPro" id="IPR036770">
    <property type="entry name" value="Ankyrin_rpt-contain_sf"/>
</dbReference>
<dbReference type="EMBL" id="JBJKBG010000004">
    <property type="protein sequence ID" value="KAL3742720.1"/>
    <property type="molecule type" value="Genomic_DNA"/>
</dbReference>
<keyword evidence="6 8" id="KW-0472">Membrane</keyword>
<evidence type="ECO:0000256" key="4">
    <source>
        <dbReference type="ARBA" id="ARBA00022989"/>
    </source>
</evidence>
<keyword evidence="3" id="KW-0677">Repeat</keyword>
<evidence type="ECO:0000259" key="9">
    <source>
        <dbReference type="Pfam" id="PF13962"/>
    </source>
</evidence>
<evidence type="ECO:0000313" key="11">
    <source>
        <dbReference type="Proteomes" id="UP001634007"/>
    </source>
</evidence>
<organism evidence="10 11">
    <name type="scientific">Eucalyptus globulus</name>
    <name type="common">Tasmanian blue gum</name>
    <dbReference type="NCBI Taxonomy" id="34317"/>
    <lineage>
        <taxon>Eukaryota</taxon>
        <taxon>Viridiplantae</taxon>
        <taxon>Streptophyta</taxon>
        <taxon>Embryophyta</taxon>
        <taxon>Tracheophyta</taxon>
        <taxon>Spermatophyta</taxon>
        <taxon>Magnoliopsida</taxon>
        <taxon>eudicotyledons</taxon>
        <taxon>Gunneridae</taxon>
        <taxon>Pentapetalae</taxon>
        <taxon>rosids</taxon>
        <taxon>malvids</taxon>
        <taxon>Myrtales</taxon>
        <taxon>Myrtaceae</taxon>
        <taxon>Myrtoideae</taxon>
        <taxon>Eucalypteae</taxon>
        <taxon>Eucalyptus</taxon>
    </lineage>
</organism>